<dbReference type="InterPro" id="IPR005598">
    <property type="entry name" value="ATP_synth_I"/>
</dbReference>
<evidence type="ECO:0000256" key="6">
    <source>
        <dbReference type="SAM" id="Phobius"/>
    </source>
</evidence>
<organism evidence="7 8">
    <name type="scientific">Siminovitchia thermophila</name>
    <dbReference type="NCBI Taxonomy" id="1245522"/>
    <lineage>
        <taxon>Bacteria</taxon>
        <taxon>Bacillati</taxon>
        <taxon>Bacillota</taxon>
        <taxon>Bacilli</taxon>
        <taxon>Bacillales</taxon>
        <taxon>Bacillaceae</taxon>
        <taxon>Siminovitchia</taxon>
    </lineage>
</organism>
<sequence length="135" mass="15355">MDDLQQLFNRHRKYILYLLAIFVLGWGFTKHQSIFMGLILGTILSFFNLWSMVRRTNQVGEAVAKGKTVRSLGTLSRMAAAVLAVLIATNYPERFHLISVVIGLMTSYVVIMIDAIISLSFRKDKQRKRGESDES</sequence>
<feature type="transmembrane region" description="Helical" evidence="6">
    <location>
        <begin position="34"/>
        <end position="53"/>
    </location>
</feature>
<dbReference type="Proteomes" id="UP000823485">
    <property type="component" value="Unassembled WGS sequence"/>
</dbReference>
<dbReference type="PANTHER" id="PTHR40035">
    <property type="entry name" value="ATP SYNTHASE PROTEIN I"/>
    <property type="match status" value="1"/>
</dbReference>
<feature type="transmembrane region" description="Helical" evidence="6">
    <location>
        <begin position="74"/>
        <end position="91"/>
    </location>
</feature>
<keyword evidence="4 6" id="KW-1133">Transmembrane helix</keyword>
<keyword evidence="8" id="KW-1185">Reference proteome</keyword>
<feature type="transmembrane region" description="Helical" evidence="6">
    <location>
        <begin position="12"/>
        <end position="28"/>
    </location>
</feature>
<reference evidence="7 8" key="1">
    <citation type="submission" date="2021-01" db="EMBL/GenBank/DDBJ databases">
        <title>Genomic Encyclopedia of Type Strains, Phase IV (KMG-IV): sequencing the most valuable type-strain genomes for metagenomic binning, comparative biology and taxonomic classification.</title>
        <authorList>
            <person name="Goeker M."/>
        </authorList>
    </citation>
    <scope>NUCLEOTIDE SEQUENCE [LARGE SCALE GENOMIC DNA]</scope>
    <source>
        <strain evidence="7 8">DSM 105453</strain>
    </source>
</reference>
<dbReference type="PANTHER" id="PTHR40035:SF1">
    <property type="entry name" value="ATP SYNTHASE PROTEIN I"/>
    <property type="match status" value="1"/>
</dbReference>
<comment type="caution">
    <text evidence="7">The sequence shown here is derived from an EMBL/GenBank/DDBJ whole genome shotgun (WGS) entry which is preliminary data.</text>
</comment>
<dbReference type="InterPro" id="IPR039072">
    <property type="entry name" value="ATP_synth_I_Bacilli"/>
</dbReference>
<evidence type="ECO:0000256" key="1">
    <source>
        <dbReference type="ARBA" id="ARBA00004651"/>
    </source>
</evidence>
<proteinExistence type="predicted"/>
<comment type="subcellular location">
    <subcellularLocation>
        <location evidence="1">Cell membrane</location>
        <topology evidence="1">Multi-pass membrane protein</topology>
    </subcellularLocation>
</comment>
<dbReference type="RefSeq" id="WP_077109626.1">
    <property type="nucleotide sequence ID" value="NZ_JAFBFH010000007.1"/>
</dbReference>
<evidence type="ECO:0000256" key="2">
    <source>
        <dbReference type="ARBA" id="ARBA00022475"/>
    </source>
</evidence>
<evidence type="ECO:0000313" key="7">
    <source>
        <dbReference type="EMBL" id="MBM7714492.1"/>
    </source>
</evidence>
<evidence type="ECO:0000256" key="5">
    <source>
        <dbReference type="ARBA" id="ARBA00023136"/>
    </source>
</evidence>
<name>A0ABS2R4E2_9BACI</name>
<keyword evidence="5 6" id="KW-0472">Membrane</keyword>
<keyword evidence="3 6" id="KW-0812">Transmembrane</keyword>
<keyword evidence="2" id="KW-1003">Cell membrane</keyword>
<dbReference type="Pfam" id="PF03899">
    <property type="entry name" value="ATP-synt_I"/>
    <property type="match status" value="1"/>
</dbReference>
<evidence type="ECO:0000256" key="4">
    <source>
        <dbReference type="ARBA" id="ARBA00022989"/>
    </source>
</evidence>
<accession>A0ABS2R4E2</accession>
<gene>
    <name evidence="7" type="ORF">JOC94_001464</name>
</gene>
<dbReference type="EMBL" id="JAFBFH010000007">
    <property type="protein sequence ID" value="MBM7714492.1"/>
    <property type="molecule type" value="Genomic_DNA"/>
</dbReference>
<feature type="transmembrane region" description="Helical" evidence="6">
    <location>
        <begin position="97"/>
        <end position="119"/>
    </location>
</feature>
<protein>
    <submittedName>
        <fullName evidence="7">ATP synthase protein I</fullName>
    </submittedName>
</protein>
<evidence type="ECO:0000256" key="3">
    <source>
        <dbReference type="ARBA" id="ARBA00022692"/>
    </source>
</evidence>
<evidence type="ECO:0000313" key="8">
    <source>
        <dbReference type="Proteomes" id="UP000823485"/>
    </source>
</evidence>